<reference evidence="2" key="1">
    <citation type="journal article" date="2019" name="Int. J. Syst. Evol. Microbiol.">
        <title>The Global Catalogue of Microorganisms (GCM) 10K type strain sequencing project: providing services to taxonomists for standard genome sequencing and annotation.</title>
        <authorList>
            <consortium name="The Broad Institute Genomics Platform"/>
            <consortium name="The Broad Institute Genome Sequencing Center for Infectious Disease"/>
            <person name="Wu L."/>
            <person name="Ma J."/>
        </authorList>
    </citation>
    <scope>NUCLEOTIDE SEQUENCE [LARGE SCALE GENOMIC DNA]</scope>
    <source>
        <strain evidence="2">CCM 8391</strain>
    </source>
</reference>
<sequence length="126" mass="13198">MTGALCPSSTCREGHLLLGIVGPDGTVVGLFPPLEVDRGFVETATAGRRPPESRFRFAGPCAESSCGHWDGARCRVGDALTAAAPRLAEPVPPPRCAIRASCRWWSQNGALACASCSCVVHTVHTP</sequence>
<dbReference type="RefSeq" id="WP_379584125.1">
    <property type="nucleotide sequence ID" value="NZ_JBHSQW010000015.1"/>
</dbReference>
<comment type="caution">
    <text evidence="1">The sequence shown here is derived from an EMBL/GenBank/DDBJ whole genome shotgun (WGS) entry which is preliminary data.</text>
</comment>
<proteinExistence type="predicted"/>
<accession>A0ABW1J166</accession>
<dbReference type="EMBL" id="JBHSQW010000015">
    <property type="protein sequence ID" value="MFC5994085.1"/>
    <property type="molecule type" value="Genomic_DNA"/>
</dbReference>
<evidence type="ECO:0000313" key="1">
    <source>
        <dbReference type="EMBL" id="MFC5994085.1"/>
    </source>
</evidence>
<gene>
    <name evidence="1" type="ORF">ACFQE5_07655</name>
</gene>
<keyword evidence="2" id="KW-1185">Reference proteome</keyword>
<evidence type="ECO:0000313" key="2">
    <source>
        <dbReference type="Proteomes" id="UP001596302"/>
    </source>
</evidence>
<dbReference type="Proteomes" id="UP001596302">
    <property type="component" value="Unassembled WGS sequence"/>
</dbReference>
<name>A0ABW1J166_9PSEU</name>
<protein>
    <submittedName>
        <fullName evidence="1">Uncharacterized protein</fullName>
    </submittedName>
</protein>
<organism evidence="1 2">
    <name type="scientific">Pseudonocardia hispaniensis</name>
    <dbReference type="NCBI Taxonomy" id="904933"/>
    <lineage>
        <taxon>Bacteria</taxon>
        <taxon>Bacillati</taxon>
        <taxon>Actinomycetota</taxon>
        <taxon>Actinomycetes</taxon>
        <taxon>Pseudonocardiales</taxon>
        <taxon>Pseudonocardiaceae</taxon>
        <taxon>Pseudonocardia</taxon>
    </lineage>
</organism>